<reference evidence="1 2" key="1">
    <citation type="journal article" date="2020" name="Nature">
        <title>Bacterial chemolithoautotrophy via manganese oxidation.</title>
        <authorList>
            <person name="Yu H."/>
            <person name="Leadbetter J.R."/>
        </authorList>
    </citation>
    <scope>NUCLEOTIDE SEQUENCE [LARGE SCALE GENOMIC DNA]</scope>
    <source>
        <strain evidence="1 2">Mn-1</strain>
    </source>
</reference>
<keyword evidence="2" id="KW-1185">Reference proteome</keyword>
<dbReference type="RefSeq" id="WP_168058153.1">
    <property type="nucleotide sequence ID" value="NZ_VTOW01000001.1"/>
</dbReference>
<dbReference type="Proteomes" id="UP000534783">
    <property type="component" value="Unassembled WGS sequence"/>
</dbReference>
<dbReference type="EMBL" id="VTOW01000001">
    <property type="protein sequence ID" value="NKE69870.1"/>
    <property type="molecule type" value="Genomic_DNA"/>
</dbReference>
<evidence type="ECO:0000313" key="1">
    <source>
        <dbReference type="EMBL" id="NKE69870.1"/>
    </source>
</evidence>
<organism evidence="1 2">
    <name type="scientific">Candidatus Manganitrophus noduliformans</name>
    <dbReference type="NCBI Taxonomy" id="2606439"/>
    <lineage>
        <taxon>Bacteria</taxon>
        <taxon>Pseudomonadati</taxon>
        <taxon>Nitrospirota</taxon>
        <taxon>Nitrospiria</taxon>
        <taxon>Candidatus Troglogloeales</taxon>
        <taxon>Candidatus Manganitrophaceae</taxon>
        <taxon>Candidatus Manganitrophus</taxon>
    </lineage>
</organism>
<sequence>MKNGKKKETQPKPYAINIRFDDDISRPLRIYSIDSDKSINEITNDAVRKLLKDLNLIPKKTGE</sequence>
<proteinExistence type="predicted"/>
<evidence type="ECO:0008006" key="3">
    <source>
        <dbReference type="Google" id="ProtNLM"/>
    </source>
</evidence>
<protein>
    <recommendedName>
        <fullName evidence="3">CopG family transcriptional regulator</fullName>
    </recommendedName>
</protein>
<gene>
    <name evidence="1" type="ORF">MNODULE_03800</name>
</gene>
<dbReference type="AlphaFoldDB" id="A0A7X6DMG3"/>
<evidence type="ECO:0000313" key="2">
    <source>
        <dbReference type="Proteomes" id="UP000534783"/>
    </source>
</evidence>
<accession>A0A7X6DMG3</accession>
<name>A0A7X6DMG3_9BACT</name>
<comment type="caution">
    <text evidence="1">The sequence shown here is derived from an EMBL/GenBank/DDBJ whole genome shotgun (WGS) entry which is preliminary data.</text>
</comment>